<feature type="region of interest" description="Disordered" evidence="1">
    <location>
        <begin position="1"/>
        <end position="49"/>
    </location>
</feature>
<reference evidence="2" key="1">
    <citation type="submission" date="2022-12" db="EMBL/GenBank/DDBJ databases">
        <authorList>
            <person name="Petersen C."/>
        </authorList>
    </citation>
    <scope>NUCLEOTIDE SEQUENCE</scope>
    <source>
        <strain evidence="2">IBT 35675</strain>
    </source>
</reference>
<dbReference type="AlphaFoldDB" id="A0A9W9RYJ1"/>
<proteinExistence type="predicted"/>
<feature type="region of interest" description="Disordered" evidence="1">
    <location>
        <begin position="301"/>
        <end position="338"/>
    </location>
</feature>
<accession>A0A9W9RYJ1</accession>
<name>A0A9W9RYJ1_PENBR</name>
<organism evidence="2 3">
    <name type="scientific">Penicillium brevicompactum</name>
    <dbReference type="NCBI Taxonomy" id="5074"/>
    <lineage>
        <taxon>Eukaryota</taxon>
        <taxon>Fungi</taxon>
        <taxon>Dikarya</taxon>
        <taxon>Ascomycota</taxon>
        <taxon>Pezizomycotina</taxon>
        <taxon>Eurotiomycetes</taxon>
        <taxon>Eurotiomycetidae</taxon>
        <taxon>Eurotiales</taxon>
        <taxon>Aspergillaceae</taxon>
        <taxon>Penicillium</taxon>
    </lineage>
</organism>
<dbReference type="EMBL" id="JAPZBR010000001">
    <property type="protein sequence ID" value="KAJ5367414.1"/>
    <property type="molecule type" value="Genomic_DNA"/>
</dbReference>
<comment type="caution">
    <text evidence="2">The sequence shown here is derived from an EMBL/GenBank/DDBJ whole genome shotgun (WGS) entry which is preliminary data.</text>
</comment>
<reference evidence="2" key="2">
    <citation type="journal article" date="2023" name="IMA Fungus">
        <title>Comparative genomic study of the Penicillium genus elucidates a diverse pangenome and 15 lateral gene transfer events.</title>
        <authorList>
            <person name="Petersen C."/>
            <person name="Sorensen T."/>
            <person name="Nielsen M.R."/>
            <person name="Sondergaard T.E."/>
            <person name="Sorensen J.L."/>
            <person name="Fitzpatrick D.A."/>
            <person name="Frisvad J.C."/>
            <person name="Nielsen K.L."/>
        </authorList>
    </citation>
    <scope>NUCLEOTIDE SEQUENCE</scope>
    <source>
        <strain evidence="2">IBT 35675</strain>
    </source>
</reference>
<feature type="compositionally biased region" description="Basic and acidic residues" evidence="1">
    <location>
        <begin position="316"/>
        <end position="333"/>
    </location>
</feature>
<feature type="compositionally biased region" description="Basic and acidic residues" evidence="1">
    <location>
        <begin position="21"/>
        <end position="40"/>
    </location>
</feature>
<evidence type="ECO:0000313" key="2">
    <source>
        <dbReference type="EMBL" id="KAJ5367414.1"/>
    </source>
</evidence>
<gene>
    <name evidence="2" type="ORF">N7541_001355</name>
</gene>
<sequence>MDADLPDIGEIVVGDNSLSTPKKEEEAKHQGDKPVARDANKPLSPEATEDDYDYDQALMCSMRHWRIRDAPDRAGLLTPERWVKGKITWEPSEVRLTDAGCVFALLMLSPEERAKKLPFDFNAHGDVRRSRVTKPPTVVVVQNNLRFFIAWRDTYVFTGGHNLSGWLLQPQYPEKQSSFEKGWLRAGLMLAPTAVKSSSSAGGLDCTLSAYEPSKPPELPSTPSKMTYASTWLYGHRVHGVPLRGTQPESVAAATVLLVEGQVGYIAMAKIPGFSPVIQKNTPKTRPSTWEEIANCEDFHPIDWDAIPTPPRKQKTTKDTEEEKGATRQEDSASNKAVLPSLDNRTWVNVRSDERQDLHLTPLFANVIDIMTQSGAQKPELIQAITSLCVAKMAIDSEEVALGVLRRSPRDDQRQRVYTMLTPNAPDTETWMTEIVDAVGNDDNRRNAVIDALHYRSNLNYLEEAVTYMETEDTLEATLCRSLLSELKR</sequence>
<dbReference type="Proteomes" id="UP001148299">
    <property type="component" value="Unassembled WGS sequence"/>
</dbReference>
<keyword evidence="3" id="KW-1185">Reference proteome</keyword>
<evidence type="ECO:0000313" key="3">
    <source>
        <dbReference type="Proteomes" id="UP001148299"/>
    </source>
</evidence>
<protein>
    <submittedName>
        <fullName evidence="2">Uncharacterized protein</fullName>
    </submittedName>
</protein>
<evidence type="ECO:0000256" key="1">
    <source>
        <dbReference type="SAM" id="MobiDB-lite"/>
    </source>
</evidence>